<sequence length="318" mass="34890">MASDAVALANTPAGMSFTVNPLDRCSELRGKTEWLIEQMTRPDARFVASTAGKLVLTREGGAPSIRHGRAGAGRLGFDPAEAILLDLEGDERRPLFAFACTGTDEELELRPDLEVIDLRSLAVRADLPEADLSALAQTRALVHWHMSHRFCSRCGQKSVMAEAGYRRDCPACGAMHFPRTDPVVIMLITHGDKVLLGRPPRLAEGIFTVLAGFMEPGETIEDAVRRETYEETRIRVGDVSIVLNQPWPFPANLMLGCTGKALTDEIAFEQDELEACRWCDRAEVRQMMAGTHPLGHRTPPPISIAHQLIAGWLAEEGA</sequence>
<proteinExistence type="inferred from homology"/>
<dbReference type="AlphaFoldDB" id="A0A0K6HQ26"/>
<evidence type="ECO:0000256" key="4">
    <source>
        <dbReference type="ARBA" id="ARBA00012381"/>
    </source>
</evidence>
<dbReference type="Pfam" id="PF09297">
    <property type="entry name" value="Zn_ribbon_NUD"/>
    <property type="match status" value="1"/>
</dbReference>
<dbReference type="InterPro" id="IPR015376">
    <property type="entry name" value="Znr_NADH_PPase"/>
</dbReference>
<evidence type="ECO:0000256" key="5">
    <source>
        <dbReference type="ARBA" id="ARBA00022723"/>
    </source>
</evidence>
<gene>
    <name evidence="11" type="ORF">Ga0061067_102211</name>
</gene>
<evidence type="ECO:0000313" key="12">
    <source>
        <dbReference type="Proteomes" id="UP000183900"/>
    </source>
</evidence>
<dbReference type="PROSITE" id="PS00893">
    <property type="entry name" value="NUDIX_BOX"/>
    <property type="match status" value="1"/>
</dbReference>
<evidence type="ECO:0000256" key="1">
    <source>
        <dbReference type="ARBA" id="ARBA00001946"/>
    </source>
</evidence>
<dbReference type="Gene3D" id="3.90.79.10">
    <property type="entry name" value="Nucleoside Triphosphate Pyrophosphohydrolase"/>
    <property type="match status" value="1"/>
</dbReference>
<keyword evidence="8" id="KW-0520">NAD</keyword>
<comment type="cofactor">
    <cofactor evidence="1">
        <name>Mg(2+)</name>
        <dbReference type="ChEBI" id="CHEBI:18420"/>
    </cofactor>
</comment>
<organism evidence="11 12">
    <name type="scientific">Pannonibacter indicus</name>
    <dbReference type="NCBI Taxonomy" id="466044"/>
    <lineage>
        <taxon>Bacteria</taxon>
        <taxon>Pseudomonadati</taxon>
        <taxon>Pseudomonadota</taxon>
        <taxon>Alphaproteobacteria</taxon>
        <taxon>Hyphomicrobiales</taxon>
        <taxon>Stappiaceae</taxon>
        <taxon>Pannonibacter</taxon>
    </lineage>
</organism>
<name>A0A0K6HQ26_9HYPH</name>
<dbReference type="SUPFAM" id="SSF55811">
    <property type="entry name" value="Nudix"/>
    <property type="match status" value="1"/>
</dbReference>
<dbReference type="Pfam" id="PF09296">
    <property type="entry name" value="NUDIX-like"/>
    <property type="match status" value="1"/>
</dbReference>
<evidence type="ECO:0000256" key="2">
    <source>
        <dbReference type="ARBA" id="ARBA00001947"/>
    </source>
</evidence>
<dbReference type="GO" id="GO:0019677">
    <property type="term" value="P:NAD+ catabolic process"/>
    <property type="evidence" value="ECO:0007669"/>
    <property type="project" value="TreeGrafter"/>
</dbReference>
<protein>
    <recommendedName>
        <fullName evidence="4">NAD(+) diphosphatase</fullName>
        <ecNumber evidence="4">3.6.1.22</ecNumber>
    </recommendedName>
</protein>
<comment type="catalytic activity">
    <reaction evidence="9">
        <text>a 5'-end NAD(+)-phospho-ribonucleoside in mRNA + H2O = a 5'-end phospho-adenosine-phospho-ribonucleoside in mRNA + beta-nicotinamide D-ribonucleotide + 2 H(+)</text>
        <dbReference type="Rhea" id="RHEA:60876"/>
        <dbReference type="Rhea" id="RHEA-COMP:15698"/>
        <dbReference type="Rhea" id="RHEA-COMP:15719"/>
        <dbReference type="ChEBI" id="CHEBI:14649"/>
        <dbReference type="ChEBI" id="CHEBI:15377"/>
        <dbReference type="ChEBI" id="CHEBI:15378"/>
        <dbReference type="ChEBI" id="CHEBI:144029"/>
        <dbReference type="ChEBI" id="CHEBI:144051"/>
    </reaction>
    <physiologicalReaction direction="left-to-right" evidence="9">
        <dbReference type="Rhea" id="RHEA:60877"/>
    </physiologicalReaction>
</comment>
<dbReference type="InterPro" id="IPR050241">
    <property type="entry name" value="NAD-cap_RNA_hydrolase_NudC"/>
</dbReference>
<accession>A0A0K6HQ26</accession>
<dbReference type="CDD" id="cd03429">
    <property type="entry name" value="NUDIX_NADH_pyrophosphatase_Nudt13"/>
    <property type="match status" value="1"/>
</dbReference>
<evidence type="ECO:0000256" key="3">
    <source>
        <dbReference type="ARBA" id="ARBA00009595"/>
    </source>
</evidence>
<evidence type="ECO:0000256" key="7">
    <source>
        <dbReference type="ARBA" id="ARBA00022842"/>
    </source>
</evidence>
<evidence type="ECO:0000256" key="8">
    <source>
        <dbReference type="ARBA" id="ARBA00023027"/>
    </source>
</evidence>
<dbReference type="InterPro" id="IPR049734">
    <property type="entry name" value="NudC-like_C"/>
</dbReference>
<dbReference type="PROSITE" id="PS51462">
    <property type="entry name" value="NUDIX"/>
    <property type="match status" value="1"/>
</dbReference>
<keyword evidence="12" id="KW-1185">Reference proteome</keyword>
<dbReference type="Pfam" id="PF00293">
    <property type="entry name" value="NUDIX"/>
    <property type="match status" value="1"/>
</dbReference>
<dbReference type="EMBL" id="CYHE01000002">
    <property type="protein sequence ID" value="CUA92984.1"/>
    <property type="molecule type" value="Genomic_DNA"/>
</dbReference>
<evidence type="ECO:0000259" key="10">
    <source>
        <dbReference type="PROSITE" id="PS51462"/>
    </source>
</evidence>
<dbReference type="InterPro" id="IPR015375">
    <property type="entry name" value="NADH_PPase-like_N"/>
</dbReference>
<dbReference type="EC" id="3.6.1.22" evidence="4"/>
<dbReference type="Proteomes" id="UP000183900">
    <property type="component" value="Unassembled WGS sequence"/>
</dbReference>
<dbReference type="GO" id="GO:0035529">
    <property type="term" value="F:NADH pyrophosphatase activity"/>
    <property type="evidence" value="ECO:0007669"/>
    <property type="project" value="TreeGrafter"/>
</dbReference>
<comment type="cofactor">
    <cofactor evidence="2">
        <name>Zn(2+)</name>
        <dbReference type="ChEBI" id="CHEBI:29105"/>
    </cofactor>
</comment>
<dbReference type="GO" id="GO:0006742">
    <property type="term" value="P:NADP+ catabolic process"/>
    <property type="evidence" value="ECO:0007669"/>
    <property type="project" value="TreeGrafter"/>
</dbReference>
<dbReference type="RefSeq" id="WP_055454501.1">
    <property type="nucleotide sequence ID" value="NZ_CYHE01000002.1"/>
</dbReference>
<dbReference type="InterPro" id="IPR000086">
    <property type="entry name" value="NUDIX_hydrolase_dom"/>
</dbReference>
<feature type="domain" description="Nudix hydrolase" evidence="10">
    <location>
        <begin position="178"/>
        <end position="303"/>
    </location>
</feature>
<dbReference type="Gene3D" id="3.90.79.20">
    <property type="match status" value="1"/>
</dbReference>
<dbReference type="PANTHER" id="PTHR42904:SF6">
    <property type="entry name" value="NAD-CAPPED RNA HYDROLASE NUDT12"/>
    <property type="match status" value="1"/>
</dbReference>
<evidence type="ECO:0000313" key="11">
    <source>
        <dbReference type="EMBL" id="CUA92984.1"/>
    </source>
</evidence>
<dbReference type="InterPro" id="IPR015797">
    <property type="entry name" value="NUDIX_hydrolase-like_dom_sf"/>
</dbReference>
<dbReference type="InterPro" id="IPR020084">
    <property type="entry name" value="NUDIX_hydrolase_CS"/>
</dbReference>
<dbReference type="GO" id="GO:0046872">
    <property type="term" value="F:metal ion binding"/>
    <property type="evidence" value="ECO:0007669"/>
    <property type="project" value="UniProtKB-KW"/>
</dbReference>
<dbReference type="PANTHER" id="PTHR42904">
    <property type="entry name" value="NUDIX HYDROLASE, NUDC SUBFAMILY"/>
    <property type="match status" value="1"/>
</dbReference>
<dbReference type="GO" id="GO:0005829">
    <property type="term" value="C:cytosol"/>
    <property type="evidence" value="ECO:0007669"/>
    <property type="project" value="TreeGrafter"/>
</dbReference>
<keyword evidence="5" id="KW-0479">Metal-binding</keyword>
<dbReference type="OrthoDB" id="9791656at2"/>
<dbReference type="NCBIfam" id="NF001299">
    <property type="entry name" value="PRK00241.1"/>
    <property type="match status" value="1"/>
</dbReference>
<reference evidence="12" key="1">
    <citation type="submission" date="2015-08" db="EMBL/GenBank/DDBJ databases">
        <authorList>
            <person name="Varghese N."/>
        </authorList>
    </citation>
    <scope>NUCLEOTIDE SEQUENCE [LARGE SCALE GENOMIC DNA]</scope>
    <source>
        <strain evidence="12">DSM 23407</strain>
    </source>
</reference>
<comment type="similarity">
    <text evidence="3">Belongs to the Nudix hydrolase family. NudC subfamily.</text>
</comment>
<evidence type="ECO:0000256" key="9">
    <source>
        <dbReference type="ARBA" id="ARBA00023679"/>
    </source>
</evidence>
<evidence type="ECO:0000256" key="6">
    <source>
        <dbReference type="ARBA" id="ARBA00022801"/>
    </source>
</evidence>
<keyword evidence="6" id="KW-0378">Hydrolase</keyword>
<keyword evidence="7" id="KW-0460">Magnesium</keyword>